<dbReference type="InterPro" id="IPR031304">
    <property type="entry name" value="SLT_2"/>
</dbReference>
<dbReference type="EMBL" id="AMXE01000073">
    <property type="protein sequence ID" value="ENO85514.1"/>
    <property type="molecule type" value="Genomic_DNA"/>
</dbReference>
<dbReference type="eggNOG" id="COG2951">
    <property type="taxonomic scope" value="Bacteria"/>
</dbReference>
<dbReference type="SUPFAM" id="SSF53955">
    <property type="entry name" value="Lysozyme-like"/>
    <property type="match status" value="1"/>
</dbReference>
<accession>N6Z022</accession>
<dbReference type="GO" id="GO:0008933">
    <property type="term" value="F:peptidoglycan lytic transglycosylase activity"/>
    <property type="evidence" value="ECO:0007669"/>
    <property type="project" value="TreeGrafter"/>
</dbReference>
<proteinExistence type="predicted"/>
<protein>
    <submittedName>
        <fullName evidence="3">Lytic murein transglycosylase B</fullName>
    </submittedName>
</protein>
<feature type="domain" description="Transglycosylase SLT" evidence="2">
    <location>
        <begin position="48"/>
        <end position="343"/>
    </location>
</feature>
<dbReference type="CDD" id="cd13399">
    <property type="entry name" value="Slt35-like"/>
    <property type="match status" value="1"/>
</dbReference>
<evidence type="ECO:0000313" key="4">
    <source>
        <dbReference type="Proteomes" id="UP000013232"/>
    </source>
</evidence>
<sequence>MKLPRLHPPLPHRLTRAARKTLPGLIGAGLLMLATLQTAPALASFAERDEARAFADELAARHGFDRDAISAALANARHDATVIRLITPPARKGARSWQNYRARFLDRVRIDGGTAFWQEHDAALERASQQFGVPAEIIVAIIGVETIYGRHTGNFETLSTLATLAFDYPPRAELFRRELEALFLLAREQGRSPADYSGSFAGAIGYPQFLPSSVRAYAVDFDGNGHIDFDSDPIDAIGSVANYLHAHGWQAGAPVAEPARVAAGTDAAPLVAAGIEPALEPEALRDAGVTTLRGDAAAERATLVDLETPGAVTEYWLGYRNFYVITRYNRSSFYAMSVFELAEALRQRRLVDRIRAEARRTGGAETQN</sequence>
<evidence type="ECO:0000259" key="2">
    <source>
        <dbReference type="Pfam" id="PF13406"/>
    </source>
</evidence>
<dbReference type="Proteomes" id="UP000013232">
    <property type="component" value="Unassembled WGS sequence"/>
</dbReference>
<dbReference type="RefSeq" id="WP_004342422.1">
    <property type="nucleotide sequence ID" value="NZ_AMXE01000073.1"/>
</dbReference>
<gene>
    <name evidence="3" type="ORF">C666_15135</name>
</gene>
<dbReference type="InterPro" id="IPR043426">
    <property type="entry name" value="MltB-like"/>
</dbReference>
<dbReference type="Gene3D" id="1.10.530.10">
    <property type="match status" value="1"/>
</dbReference>
<dbReference type="STRING" id="1123367.GCA_000621305_00903"/>
<comment type="caution">
    <text evidence="3">The sequence shown here is derived from an EMBL/GenBank/DDBJ whole genome shotgun (WGS) entry which is preliminary data.</text>
</comment>
<evidence type="ECO:0000313" key="3">
    <source>
        <dbReference type="EMBL" id="ENO85514.1"/>
    </source>
</evidence>
<dbReference type="GO" id="GO:0009253">
    <property type="term" value="P:peptidoglycan catabolic process"/>
    <property type="evidence" value="ECO:0007669"/>
    <property type="project" value="TreeGrafter"/>
</dbReference>
<dbReference type="PANTHER" id="PTHR30163">
    <property type="entry name" value="MEMBRANE-BOUND LYTIC MUREIN TRANSGLYCOSYLASE B"/>
    <property type="match status" value="1"/>
</dbReference>
<dbReference type="InterPro" id="IPR011757">
    <property type="entry name" value="Lytic_transglycosylase_MltB"/>
</dbReference>
<name>N6Z022_THAL4</name>
<dbReference type="FunFam" id="1.10.8.350:FF:000001">
    <property type="entry name" value="Lytic murein transglycosylase B"/>
    <property type="match status" value="1"/>
</dbReference>
<dbReference type="InterPro" id="IPR023346">
    <property type="entry name" value="Lysozyme-like_dom_sf"/>
</dbReference>
<dbReference type="AlphaFoldDB" id="N6Z022"/>
<dbReference type="Pfam" id="PF13406">
    <property type="entry name" value="SLT_2"/>
    <property type="match status" value="1"/>
</dbReference>
<evidence type="ECO:0000256" key="1">
    <source>
        <dbReference type="PIRSR" id="PIRSR611757-1"/>
    </source>
</evidence>
<organism evidence="3 4">
    <name type="scientific">Thauera linaloolentis (strain DSM 12138 / JCM 21573 / CCUG 41526 / CIP 105981 / IAM 15112 / NBRC 102519 / 47Lol)</name>
    <dbReference type="NCBI Taxonomy" id="1123367"/>
    <lineage>
        <taxon>Bacteria</taxon>
        <taxon>Pseudomonadati</taxon>
        <taxon>Pseudomonadota</taxon>
        <taxon>Betaproteobacteria</taxon>
        <taxon>Rhodocyclales</taxon>
        <taxon>Zoogloeaceae</taxon>
        <taxon>Thauera</taxon>
    </lineage>
</organism>
<dbReference type="Gene3D" id="1.10.8.350">
    <property type="entry name" value="Bacterial muramidase"/>
    <property type="match status" value="1"/>
</dbReference>
<feature type="active site" evidence="1">
    <location>
        <position position="145"/>
    </location>
</feature>
<keyword evidence="4" id="KW-1185">Reference proteome</keyword>
<dbReference type="NCBIfam" id="TIGR02282">
    <property type="entry name" value="MltB"/>
    <property type="match status" value="1"/>
</dbReference>
<dbReference type="PANTHER" id="PTHR30163:SF9">
    <property type="entry name" value="MEMBRANE-BOUND LYTIC MUREIN TRANSGLYCOSYLASE B"/>
    <property type="match status" value="1"/>
</dbReference>
<reference evidence="3 4" key="1">
    <citation type="submission" date="2012-09" db="EMBL/GenBank/DDBJ databases">
        <title>Draft Genome Sequences of 6 Strains from Genus Thauera.</title>
        <authorList>
            <person name="Liu B."/>
            <person name="Shapleigh J.P."/>
            <person name="Frostegard A.H."/>
        </authorList>
    </citation>
    <scope>NUCLEOTIDE SEQUENCE [LARGE SCALE GENOMIC DNA]</scope>
    <source>
        <strain evidence="4">47Lol / DSM 12138</strain>
    </source>
</reference>